<sequence length="114" mass="12585">MKRENGDATLIPREFLPPERPRRYPTNPGCVHLRTSKATICLKNEIAATSHESSLAGRSYFPFSLLSSLVLWEFSNSRAISIAAHNLAKWAAVNKLDDSISLDSISPGIYLDGL</sequence>
<evidence type="ECO:0000313" key="1">
    <source>
        <dbReference type="EMBL" id="PON50496.1"/>
    </source>
</evidence>
<proteinExistence type="predicted"/>
<name>A0A2P5BNX0_TREOI</name>
<reference evidence="2" key="1">
    <citation type="submission" date="2016-06" db="EMBL/GenBank/DDBJ databases">
        <title>Parallel loss of symbiosis genes in relatives of nitrogen-fixing non-legume Parasponia.</title>
        <authorList>
            <person name="Van Velzen R."/>
            <person name="Holmer R."/>
            <person name="Bu F."/>
            <person name="Rutten L."/>
            <person name="Van Zeijl A."/>
            <person name="Liu W."/>
            <person name="Santuari L."/>
            <person name="Cao Q."/>
            <person name="Sharma T."/>
            <person name="Shen D."/>
            <person name="Roswanjaya Y."/>
            <person name="Wardhani T."/>
            <person name="Kalhor M.S."/>
            <person name="Jansen J."/>
            <person name="Van den Hoogen J."/>
            <person name="Gungor B."/>
            <person name="Hartog M."/>
            <person name="Hontelez J."/>
            <person name="Verver J."/>
            <person name="Yang W.-C."/>
            <person name="Schijlen E."/>
            <person name="Repin R."/>
            <person name="Schilthuizen M."/>
            <person name="Schranz E."/>
            <person name="Heidstra R."/>
            <person name="Miyata K."/>
            <person name="Fedorova E."/>
            <person name="Kohlen W."/>
            <person name="Bisseling T."/>
            <person name="Smit S."/>
            <person name="Geurts R."/>
        </authorList>
    </citation>
    <scope>NUCLEOTIDE SEQUENCE [LARGE SCALE GENOMIC DNA]</scope>
    <source>
        <strain evidence="2">cv. RG33-2</strain>
    </source>
</reference>
<dbReference type="AlphaFoldDB" id="A0A2P5BNX0"/>
<dbReference type="EMBL" id="JXTC01000485">
    <property type="protein sequence ID" value="PON50496.1"/>
    <property type="molecule type" value="Genomic_DNA"/>
</dbReference>
<gene>
    <name evidence="1" type="ORF">TorRG33x02_314220</name>
</gene>
<comment type="caution">
    <text evidence="1">The sequence shown here is derived from an EMBL/GenBank/DDBJ whole genome shotgun (WGS) entry which is preliminary data.</text>
</comment>
<accession>A0A2P5BNX0</accession>
<organism evidence="1 2">
    <name type="scientific">Trema orientale</name>
    <name type="common">Charcoal tree</name>
    <name type="synonym">Celtis orientalis</name>
    <dbReference type="NCBI Taxonomy" id="63057"/>
    <lineage>
        <taxon>Eukaryota</taxon>
        <taxon>Viridiplantae</taxon>
        <taxon>Streptophyta</taxon>
        <taxon>Embryophyta</taxon>
        <taxon>Tracheophyta</taxon>
        <taxon>Spermatophyta</taxon>
        <taxon>Magnoliopsida</taxon>
        <taxon>eudicotyledons</taxon>
        <taxon>Gunneridae</taxon>
        <taxon>Pentapetalae</taxon>
        <taxon>rosids</taxon>
        <taxon>fabids</taxon>
        <taxon>Rosales</taxon>
        <taxon>Cannabaceae</taxon>
        <taxon>Trema</taxon>
    </lineage>
</organism>
<keyword evidence="2" id="KW-1185">Reference proteome</keyword>
<protein>
    <submittedName>
        <fullName evidence="1">Uncharacterized protein</fullName>
    </submittedName>
</protein>
<dbReference type="OrthoDB" id="10531581at2759"/>
<dbReference type="InParanoid" id="A0A2P5BNX0"/>
<evidence type="ECO:0000313" key="2">
    <source>
        <dbReference type="Proteomes" id="UP000237000"/>
    </source>
</evidence>
<dbReference type="Proteomes" id="UP000237000">
    <property type="component" value="Unassembled WGS sequence"/>
</dbReference>